<dbReference type="InterPro" id="IPR003594">
    <property type="entry name" value="HATPase_dom"/>
</dbReference>
<dbReference type="SUPFAM" id="SSF55785">
    <property type="entry name" value="PYP-like sensor domain (PAS domain)"/>
    <property type="match status" value="4"/>
</dbReference>
<dbReference type="Pfam" id="PF08447">
    <property type="entry name" value="PAS_3"/>
    <property type="match status" value="1"/>
</dbReference>
<dbReference type="InterPro" id="IPR011712">
    <property type="entry name" value="Sig_transdc_His_kin_sub3_dim/P"/>
</dbReference>
<dbReference type="GO" id="GO:0000155">
    <property type="term" value="F:phosphorelay sensor kinase activity"/>
    <property type="evidence" value="ECO:0007669"/>
    <property type="project" value="InterPro"/>
</dbReference>
<dbReference type="SMART" id="SM00086">
    <property type="entry name" value="PAC"/>
    <property type="match status" value="3"/>
</dbReference>
<name>A0A8J6TMU4_9BACT</name>
<gene>
    <name evidence="7" type="ORF">H8E23_11695</name>
</gene>
<feature type="domain" description="PAC" evidence="6">
    <location>
        <begin position="364"/>
        <end position="421"/>
    </location>
</feature>
<dbReference type="Pfam" id="PF07730">
    <property type="entry name" value="HisKA_3"/>
    <property type="match status" value="1"/>
</dbReference>
<dbReference type="Proteomes" id="UP000603434">
    <property type="component" value="Unassembled WGS sequence"/>
</dbReference>
<proteinExistence type="predicted"/>
<dbReference type="NCBIfam" id="TIGR00229">
    <property type="entry name" value="sensory_box"/>
    <property type="match status" value="4"/>
</dbReference>
<keyword evidence="3" id="KW-0902">Two-component regulatory system</keyword>
<feature type="domain" description="PAS" evidence="5">
    <location>
        <begin position="422"/>
        <end position="492"/>
    </location>
</feature>
<dbReference type="PANTHER" id="PTHR24421">
    <property type="entry name" value="NITRATE/NITRITE SENSOR PROTEIN NARX-RELATED"/>
    <property type="match status" value="1"/>
</dbReference>
<evidence type="ECO:0000259" key="5">
    <source>
        <dbReference type="PROSITE" id="PS50112"/>
    </source>
</evidence>
<dbReference type="InterPro" id="IPR035965">
    <property type="entry name" value="PAS-like_dom_sf"/>
</dbReference>
<dbReference type="Pfam" id="PF02518">
    <property type="entry name" value="HATPase_c"/>
    <property type="match status" value="1"/>
</dbReference>
<dbReference type="EMBL" id="JACNJH010000165">
    <property type="protein sequence ID" value="MBC8362048.1"/>
    <property type="molecule type" value="Genomic_DNA"/>
</dbReference>
<evidence type="ECO:0000259" key="4">
    <source>
        <dbReference type="PROSITE" id="PS50109"/>
    </source>
</evidence>
<feature type="domain" description="PAS" evidence="5">
    <location>
        <begin position="49"/>
        <end position="103"/>
    </location>
</feature>
<reference evidence="7 8" key="1">
    <citation type="submission" date="2020-08" db="EMBL/GenBank/DDBJ databases">
        <title>Bridging the membrane lipid divide: bacteria of the FCB group superphylum have the potential to synthesize archaeal ether lipids.</title>
        <authorList>
            <person name="Villanueva L."/>
            <person name="Von Meijenfeldt F.A.B."/>
            <person name="Westbye A.B."/>
            <person name="Yadav S."/>
            <person name="Hopmans E.C."/>
            <person name="Dutilh B.E."/>
            <person name="Sinninghe Damste J.S."/>
        </authorList>
    </citation>
    <scope>NUCLEOTIDE SEQUENCE [LARGE SCALE GENOMIC DNA]</scope>
    <source>
        <strain evidence="7">NIOZ-UU30</strain>
    </source>
</reference>
<feature type="domain" description="PAS" evidence="5">
    <location>
        <begin position="170"/>
        <end position="240"/>
    </location>
</feature>
<evidence type="ECO:0000313" key="7">
    <source>
        <dbReference type="EMBL" id="MBC8362048.1"/>
    </source>
</evidence>
<dbReference type="CDD" id="cd00130">
    <property type="entry name" value="PAS"/>
    <property type="match status" value="4"/>
</dbReference>
<feature type="domain" description="Histidine kinase" evidence="4">
    <location>
        <begin position="560"/>
        <end position="761"/>
    </location>
</feature>
<dbReference type="CDD" id="cd16917">
    <property type="entry name" value="HATPase_UhpB-NarQ-NarX-like"/>
    <property type="match status" value="1"/>
</dbReference>
<dbReference type="InterPro" id="IPR036890">
    <property type="entry name" value="HATPase_C_sf"/>
</dbReference>
<dbReference type="PROSITE" id="PS50113">
    <property type="entry name" value="PAC"/>
    <property type="match status" value="4"/>
</dbReference>
<dbReference type="InterPro" id="IPR000014">
    <property type="entry name" value="PAS"/>
</dbReference>
<evidence type="ECO:0000259" key="6">
    <source>
        <dbReference type="PROSITE" id="PS50113"/>
    </source>
</evidence>
<dbReference type="InterPro" id="IPR013656">
    <property type="entry name" value="PAS_4"/>
</dbReference>
<comment type="caution">
    <text evidence="7">The sequence shown here is derived from an EMBL/GenBank/DDBJ whole genome shotgun (WGS) entry which is preliminary data.</text>
</comment>
<feature type="domain" description="PAC" evidence="6">
    <location>
        <begin position="243"/>
        <end position="293"/>
    </location>
</feature>
<sequence length="763" mass="86508">MKTDKEKAERLKDLRARAETFLNQDPAAAKTKPSGDVLNLIEDLQIHQIKLELQALIDASTESVLLVDTQGTVVAINKTAARRLGREVKETIGQSVYAFLDPDVSKSRKARINEVQTLRRPVQFVDERSGKRYHHSLCPVFDPKGNVEKVAIFAQDVTAQYQAMDALLESESKYRLVVNHATTGIVVTQDGQLKFVNPQAVSLSGYSKAELTSGPFVDFVHPDDRAMVMEYHLRRLIGADVPETYHLRIISKDGQAKWLENKGVLITWEDKPATLNFLADISERKLIEEALSKSEFEKQAILDASIDRIRYVDPDMKIIWANKTVSTELGIPPEEIIGRFCYQLDRGRDAPCEGCPTLKARVTGRIERAVMYYPAKGGTGKERCWDAYSVPIMDEKDEITAFIQIARDITEQKNTERALRESEERFRQIVEDAPFGYYRVGKDGLWQYVNSEYERLHGFSRQEIIGQSFELTQPDDFKAQASDNVRRALAGQTVKGEFGRHLKDGSFGYHEFSIHPVYQDREIVAVEGFINDLTERKQAESLVRNLSQMLLQAQERERQMISYELHDRVAQNLSLLRILCNTLFDGPAAPAPEFREKITNFAGLIDQTIKTVRDLAYDLRPPGLDQMGLVQSLEIYCEEFSQNSGIKIDFQAAGLPEVKLGADAEIHLYRLVQEGLNNIRKHAAAGRAGIRLVGSSPNIILRIEDDGKGFDVQARELALDNEKRMGLRSMRERVNLLGGRMEIQSQPMQGTRIFIKFPFKEQQ</sequence>
<dbReference type="SUPFAM" id="SSF55874">
    <property type="entry name" value="ATPase domain of HSP90 chaperone/DNA topoisomerase II/histidine kinase"/>
    <property type="match status" value="1"/>
</dbReference>
<dbReference type="Pfam" id="PF08448">
    <property type="entry name" value="PAS_4"/>
    <property type="match status" value="3"/>
</dbReference>
<protein>
    <submittedName>
        <fullName evidence="7">PAS domain S-box protein</fullName>
    </submittedName>
</protein>
<keyword evidence="1" id="KW-0808">Transferase</keyword>
<accession>A0A8J6TMU4</accession>
<dbReference type="InterPro" id="IPR001610">
    <property type="entry name" value="PAC"/>
</dbReference>
<dbReference type="GO" id="GO:0016020">
    <property type="term" value="C:membrane"/>
    <property type="evidence" value="ECO:0007669"/>
    <property type="project" value="InterPro"/>
</dbReference>
<dbReference type="SMART" id="SM00091">
    <property type="entry name" value="PAS"/>
    <property type="match status" value="4"/>
</dbReference>
<feature type="domain" description="PAC" evidence="6">
    <location>
        <begin position="118"/>
        <end position="169"/>
    </location>
</feature>
<evidence type="ECO:0000256" key="3">
    <source>
        <dbReference type="ARBA" id="ARBA00023012"/>
    </source>
</evidence>
<dbReference type="PROSITE" id="PS50112">
    <property type="entry name" value="PAS"/>
    <property type="match status" value="4"/>
</dbReference>
<feature type="domain" description="PAS" evidence="5">
    <location>
        <begin position="294"/>
        <end position="339"/>
    </location>
</feature>
<dbReference type="InterPro" id="IPR013655">
    <property type="entry name" value="PAS_fold_3"/>
</dbReference>
<dbReference type="InterPro" id="IPR000700">
    <property type="entry name" value="PAS-assoc_C"/>
</dbReference>
<organism evidence="7 8">
    <name type="scientific">Candidatus Desulfatibia profunda</name>
    <dbReference type="NCBI Taxonomy" id="2841695"/>
    <lineage>
        <taxon>Bacteria</taxon>
        <taxon>Pseudomonadati</taxon>
        <taxon>Thermodesulfobacteriota</taxon>
        <taxon>Desulfobacteria</taxon>
        <taxon>Desulfobacterales</taxon>
        <taxon>Desulfobacterales incertae sedis</taxon>
        <taxon>Candidatus Desulfatibia</taxon>
    </lineage>
</organism>
<dbReference type="InterPro" id="IPR005467">
    <property type="entry name" value="His_kinase_dom"/>
</dbReference>
<dbReference type="InterPro" id="IPR050482">
    <property type="entry name" value="Sensor_HK_TwoCompSys"/>
</dbReference>
<dbReference type="SMART" id="SM00387">
    <property type="entry name" value="HATPase_c"/>
    <property type="match status" value="1"/>
</dbReference>
<dbReference type="GO" id="GO:0046983">
    <property type="term" value="F:protein dimerization activity"/>
    <property type="evidence" value="ECO:0007669"/>
    <property type="project" value="InterPro"/>
</dbReference>
<dbReference type="Gene3D" id="1.20.5.1930">
    <property type="match status" value="1"/>
</dbReference>
<evidence type="ECO:0000256" key="1">
    <source>
        <dbReference type="ARBA" id="ARBA00022679"/>
    </source>
</evidence>
<feature type="domain" description="PAC" evidence="6">
    <location>
        <begin position="492"/>
        <end position="545"/>
    </location>
</feature>
<keyword evidence="2" id="KW-0418">Kinase</keyword>
<dbReference type="Gene3D" id="3.30.565.10">
    <property type="entry name" value="Histidine kinase-like ATPase, C-terminal domain"/>
    <property type="match status" value="1"/>
</dbReference>
<dbReference type="PROSITE" id="PS50109">
    <property type="entry name" value="HIS_KIN"/>
    <property type="match status" value="1"/>
</dbReference>
<dbReference type="Gene3D" id="3.30.450.20">
    <property type="entry name" value="PAS domain"/>
    <property type="match status" value="4"/>
</dbReference>
<evidence type="ECO:0000313" key="8">
    <source>
        <dbReference type="Proteomes" id="UP000603434"/>
    </source>
</evidence>
<evidence type="ECO:0000256" key="2">
    <source>
        <dbReference type="ARBA" id="ARBA00022777"/>
    </source>
</evidence>
<dbReference type="AlphaFoldDB" id="A0A8J6TMU4"/>